<evidence type="ECO:0000313" key="2">
    <source>
        <dbReference type="EMBL" id="EHP30631.1"/>
    </source>
</evidence>
<dbReference type="HOGENOM" id="CLU_051180_1_2_7"/>
<protein>
    <submittedName>
        <fullName evidence="2">Lipase, GDSL family</fullName>
    </submittedName>
</protein>
<dbReference type="STRING" id="929558.SMGD1_2108"/>
<dbReference type="Pfam" id="PF13472">
    <property type="entry name" value="Lipase_GDSL_2"/>
    <property type="match status" value="1"/>
</dbReference>
<dbReference type="PATRIC" id="fig|929558.5.peg.2099"/>
<dbReference type="OrthoDB" id="9786188at2"/>
<dbReference type="AlphaFoldDB" id="H1FXD5"/>
<feature type="domain" description="SGNH hydrolase-type esterase" evidence="1">
    <location>
        <begin position="29"/>
        <end position="179"/>
    </location>
</feature>
<reference evidence="2 3" key="1">
    <citation type="journal article" date="2012" name="Proc. Natl. Acad. Sci. U.S.A.">
        <title>Genome and physiology of a model Epsilonproteobacterium responsible for sulfide detoxification in marine oxygen depletion zones.</title>
        <authorList>
            <person name="Grote J."/>
            <person name="Schott T."/>
            <person name="Bruckner C.G."/>
            <person name="Glockner F.O."/>
            <person name="Jost G."/>
            <person name="Teeling H."/>
            <person name="Labrenz M."/>
            <person name="Jurgens K."/>
        </authorList>
    </citation>
    <scope>NUCLEOTIDE SEQUENCE [LARGE SCALE GENOMIC DNA]</scope>
    <source>
        <strain evidence="2 3">GD1</strain>
    </source>
</reference>
<accession>H1FXD5</accession>
<dbReference type="Gene3D" id="3.40.50.1110">
    <property type="entry name" value="SGNH hydrolase"/>
    <property type="match status" value="1"/>
</dbReference>
<dbReference type="EMBL" id="AFRZ01000001">
    <property type="protein sequence ID" value="EHP30631.1"/>
    <property type="molecule type" value="Genomic_DNA"/>
</dbReference>
<organism evidence="2 3">
    <name type="scientific">Sulfurimonas gotlandica (strain DSM 19862 / JCM 16533 / GD1)</name>
    <dbReference type="NCBI Taxonomy" id="929558"/>
    <lineage>
        <taxon>Bacteria</taxon>
        <taxon>Pseudomonadati</taxon>
        <taxon>Campylobacterota</taxon>
        <taxon>Epsilonproteobacteria</taxon>
        <taxon>Campylobacterales</taxon>
        <taxon>Sulfurimonadaceae</taxon>
        <taxon>Sulfurimonas</taxon>
    </lineage>
</organism>
<dbReference type="SUPFAM" id="SSF52266">
    <property type="entry name" value="SGNH hydrolase"/>
    <property type="match status" value="1"/>
</dbReference>
<evidence type="ECO:0000313" key="3">
    <source>
        <dbReference type="Proteomes" id="UP000006431"/>
    </source>
</evidence>
<dbReference type="Proteomes" id="UP000006431">
    <property type="component" value="Unassembled WGS sequence"/>
</dbReference>
<keyword evidence="3" id="KW-1185">Reference proteome</keyword>
<dbReference type="InterPro" id="IPR036514">
    <property type="entry name" value="SGNH_hydro_sf"/>
</dbReference>
<dbReference type="GO" id="GO:0016788">
    <property type="term" value="F:hydrolase activity, acting on ester bonds"/>
    <property type="evidence" value="ECO:0007669"/>
    <property type="project" value="UniProtKB-ARBA"/>
</dbReference>
<comment type="caution">
    <text evidence="2">The sequence shown here is derived from an EMBL/GenBank/DDBJ whole genome shotgun (WGS) entry which is preliminary data.</text>
</comment>
<gene>
    <name evidence="2" type="ORF">SMGD1_2108</name>
</gene>
<proteinExistence type="predicted"/>
<dbReference type="InterPro" id="IPR051532">
    <property type="entry name" value="Ester_Hydrolysis_Enzymes"/>
</dbReference>
<dbReference type="InterPro" id="IPR013830">
    <property type="entry name" value="SGNH_hydro"/>
</dbReference>
<dbReference type="PANTHER" id="PTHR30383">
    <property type="entry name" value="THIOESTERASE 1/PROTEASE 1/LYSOPHOSPHOLIPASE L1"/>
    <property type="match status" value="1"/>
</dbReference>
<dbReference type="eggNOG" id="COG2755">
    <property type="taxonomic scope" value="Bacteria"/>
</dbReference>
<evidence type="ECO:0000259" key="1">
    <source>
        <dbReference type="Pfam" id="PF13472"/>
    </source>
</evidence>
<sequence length="197" mass="21801">MFVAVIVVIKESREDLSKNILDKDAVILAFGDSLTHGFGASIKDSYPAQLEKKTGLKVINAGINGETTSEGLLRLPKFLEQKPDLVILCHGGNDILQKLSQENLKSNLQKMVRLIKQSGAEVILVAVPDFHMFGFGTLSLYAEVADEVGILLEDDVLTHIELNRALKSDYVHPNEKGYEMMANAFVKILKDYKFIAP</sequence>
<name>H1FXD5_SULGG</name>